<evidence type="ECO:0000313" key="3">
    <source>
        <dbReference type="EMBL" id="ORY52340.1"/>
    </source>
</evidence>
<dbReference type="PANTHER" id="PTHR11709:SF511">
    <property type="entry name" value="LACCASE"/>
    <property type="match status" value="1"/>
</dbReference>
<name>A0A1Y2CZB4_9FUNG</name>
<dbReference type="PANTHER" id="PTHR11709">
    <property type="entry name" value="MULTI-COPPER OXIDASE"/>
    <property type="match status" value="1"/>
</dbReference>
<organism evidence="3 4">
    <name type="scientific">Rhizoclosmatium globosum</name>
    <dbReference type="NCBI Taxonomy" id="329046"/>
    <lineage>
        <taxon>Eukaryota</taxon>
        <taxon>Fungi</taxon>
        <taxon>Fungi incertae sedis</taxon>
        <taxon>Chytridiomycota</taxon>
        <taxon>Chytridiomycota incertae sedis</taxon>
        <taxon>Chytridiomycetes</taxon>
        <taxon>Chytridiales</taxon>
        <taxon>Chytriomycetaceae</taxon>
        <taxon>Rhizoclosmatium</taxon>
    </lineage>
</organism>
<comment type="caution">
    <text evidence="3">The sequence shown here is derived from an EMBL/GenBank/DDBJ whole genome shotgun (WGS) entry which is preliminary data.</text>
</comment>
<dbReference type="SUPFAM" id="SSF49503">
    <property type="entry name" value="Cupredoxins"/>
    <property type="match status" value="1"/>
</dbReference>
<feature type="domain" description="Plastocyanin-like" evidence="2">
    <location>
        <begin position="27"/>
        <end position="72"/>
    </location>
</feature>
<reference evidence="3 4" key="1">
    <citation type="submission" date="2016-07" db="EMBL/GenBank/DDBJ databases">
        <title>Pervasive Adenine N6-methylation of Active Genes in Fungi.</title>
        <authorList>
            <consortium name="DOE Joint Genome Institute"/>
            <person name="Mondo S.J."/>
            <person name="Dannebaum R.O."/>
            <person name="Kuo R.C."/>
            <person name="Labutti K."/>
            <person name="Haridas S."/>
            <person name="Kuo A."/>
            <person name="Salamov A."/>
            <person name="Ahrendt S.R."/>
            <person name="Lipzen A."/>
            <person name="Sullivan W."/>
            <person name="Andreopoulos W.B."/>
            <person name="Clum A."/>
            <person name="Lindquist E."/>
            <person name="Daum C."/>
            <person name="Ramamoorthy G.K."/>
            <person name="Gryganskyi A."/>
            <person name="Culley D."/>
            <person name="Magnuson J.K."/>
            <person name="James T.Y."/>
            <person name="O'Malley M.A."/>
            <person name="Stajich J.E."/>
            <person name="Spatafora J.W."/>
            <person name="Visel A."/>
            <person name="Grigoriev I.V."/>
        </authorList>
    </citation>
    <scope>NUCLEOTIDE SEQUENCE [LARGE SCALE GENOMIC DNA]</scope>
    <source>
        <strain evidence="3 4">JEL800</strain>
    </source>
</reference>
<evidence type="ECO:0000256" key="1">
    <source>
        <dbReference type="ARBA" id="ARBA00010609"/>
    </source>
</evidence>
<protein>
    <recommendedName>
        <fullName evidence="2">Plastocyanin-like domain-containing protein</fullName>
    </recommendedName>
</protein>
<dbReference type="OrthoDB" id="2121828at2759"/>
<evidence type="ECO:0000259" key="2">
    <source>
        <dbReference type="Pfam" id="PF07731"/>
    </source>
</evidence>
<dbReference type="STRING" id="329046.A0A1Y2CZB4"/>
<keyword evidence="4" id="KW-1185">Reference proteome</keyword>
<dbReference type="InterPro" id="IPR008972">
    <property type="entry name" value="Cupredoxin"/>
</dbReference>
<gene>
    <name evidence="3" type="ORF">BCR33DRAFT_711668</name>
</gene>
<proteinExistence type="inferred from homology"/>
<comment type="similarity">
    <text evidence="1">Belongs to the multicopper oxidase family.</text>
</comment>
<accession>A0A1Y2CZB4</accession>
<dbReference type="Pfam" id="PF07731">
    <property type="entry name" value="Cu-oxidase_2"/>
    <property type="match status" value="1"/>
</dbReference>
<dbReference type="Gene3D" id="2.60.40.420">
    <property type="entry name" value="Cupredoxins - blue copper proteins"/>
    <property type="match status" value="1"/>
</dbReference>
<dbReference type="InterPro" id="IPR011706">
    <property type="entry name" value="Cu-oxidase_C"/>
</dbReference>
<dbReference type="AlphaFoldDB" id="A0A1Y2CZB4"/>
<dbReference type="GO" id="GO:0016491">
    <property type="term" value="F:oxidoreductase activity"/>
    <property type="evidence" value="ECO:0007669"/>
    <property type="project" value="InterPro"/>
</dbReference>
<sequence length="127" mass="13522">MVKDLGETVEIIINNGDTGKHPYPLPKNPMRRDTINIPGGGHAIIRFQSTNPGIWLLHCHIEWHFEADCKAQGIPTTGNAAGNKGLDMSGYMMGLSTLPTTITATGWGAMVACAISSFIGVATVICN</sequence>
<dbReference type="Proteomes" id="UP000193642">
    <property type="component" value="Unassembled WGS sequence"/>
</dbReference>
<evidence type="ECO:0000313" key="4">
    <source>
        <dbReference type="Proteomes" id="UP000193642"/>
    </source>
</evidence>
<dbReference type="GO" id="GO:0005507">
    <property type="term" value="F:copper ion binding"/>
    <property type="evidence" value="ECO:0007669"/>
    <property type="project" value="InterPro"/>
</dbReference>
<dbReference type="EMBL" id="MCGO01000003">
    <property type="protein sequence ID" value="ORY52340.1"/>
    <property type="molecule type" value="Genomic_DNA"/>
</dbReference>
<dbReference type="InterPro" id="IPR045087">
    <property type="entry name" value="Cu-oxidase_fam"/>
</dbReference>